<feature type="transmembrane region" description="Helical" evidence="7">
    <location>
        <begin position="5"/>
        <end position="21"/>
    </location>
</feature>
<evidence type="ECO:0000256" key="6">
    <source>
        <dbReference type="ARBA" id="ARBA00023136"/>
    </source>
</evidence>
<sequence length="83" mass="8553">MHYLWMFLIGIVVGAIARLIMPGSQNIGLLMTGVLGVAGSFVGGFIGRLVSGSADGSLLHPAGLLMSVVGAVLLLFIWGKLNS</sequence>
<feature type="transmembrane region" description="Helical" evidence="7">
    <location>
        <begin position="58"/>
        <end position="78"/>
    </location>
</feature>
<comment type="similarity">
    <text evidence="2">Belongs to the UPF0410 family.</text>
</comment>
<evidence type="ECO:0000256" key="5">
    <source>
        <dbReference type="ARBA" id="ARBA00022989"/>
    </source>
</evidence>
<comment type="subcellular location">
    <subcellularLocation>
        <location evidence="1">Cell membrane</location>
        <topology evidence="1">Multi-pass membrane protein</topology>
    </subcellularLocation>
</comment>
<feature type="transmembrane region" description="Helical" evidence="7">
    <location>
        <begin position="27"/>
        <end position="46"/>
    </location>
</feature>
<dbReference type="PANTHER" id="PTHR33884">
    <property type="entry name" value="UPF0410 PROTEIN YMGE"/>
    <property type="match status" value="1"/>
</dbReference>
<dbReference type="PANTHER" id="PTHR33884:SF3">
    <property type="entry name" value="UPF0410 PROTEIN YMGE"/>
    <property type="match status" value="1"/>
</dbReference>
<dbReference type="Pfam" id="PF04226">
    <property type="entry name" value="Transgly_assoc"/>
    <property type="match status" value="1"/>
</dbReference>
<dbReference type="GO" id="GO:0005886">
    <property type="term" value="C:plasma membrane"/>
    <property type="evidence" value="ECO:0007669"/>
    <property type="project" value="UniProtKB-SubCell"/>
</dbReference>
<dbReference type="EMBL" id="JACHLP010000001">
    <property type="protein sequence ID" value="MBB4841944.1"/>
    <property type="molecule type" value="Genomic_DNA"/>
</dbReference>
<gene>
    <name evidence="8" type="ORF">HNP55_000439</name>
</gene>
<evidence type="ECO:0000313" key="8">
    <source>
        <dbReference type="EMBL" id="MBB4841944.1"/>
    </source>
</evidence>
<evidence type="ECO:0000256" key="1">
    <source>
        <dbReference type="ARBA" id="ARBA00004651"/>
    </source>
</evidence>
<evidence type="ECO:0000256" key="3">
    <source>
        <dbReference type="ARBA" id="ARBA00022475"/>
    </source>
</evidence>
<organism evidence="8 9">
    <name type="scientific">Roseateles oligotrophus</name>
    <dbReference type="NCBI Taxonomy" id="1769250"/>
    <lineage>
        <taxon>Bacteria</taxon>
        <taxon>Pseudomonadati</taxon>
        <taxon>Pseudomonadota</taxon>
        <taxon>Betaproteobacteria</taxon>
        <taxon>Burkholderiales</taxon>
        <taxon>Sphaerotilaceae</taxon>
        <taxon>Roseateles</taxon>
    </lineage>
</organism>
<keyword evidence="3" id="KW-1003">Cell membrane</keyword>
<dbReference type="RefSeq" id="WP_221439425.1">
    <property type="nucleotide sequence ID" value="NZ_JACHLP010000001.1"/>
</dbReference>
<dbReference type="InterPro" id="IPR007341">
    <property type="entry name" value="Transgly_assoc"/>
</dbReference>
<evidence type="ECO:0000256" key="7">
    <source>
        <dbReference type="SAM" id="Phobius"/>
    </source>
</evidence>
<dbReference type="Proteomes" id="UP000562027">
    <property type="component" value="Unassembled WGS sequence"/>
</dbReference>
<proteinExistence type="inferred from homology"/>
<evidence type="ECO:0000256" key="2">
    <source>
        <dbReference type="ARBA" id="ARBA00011006"/>
    </source>
</evidence>
<keyword evidence="9" id="KW-1185">Reference proteome</keyword>
<keyword evidence="5 7" id="KW-1133">Transmembrane helix</keyword>
<keyword evidence="4 7" id="KW-0812">Transmembrane</keyword>
<evidence type="ECO:0000313" key="9">
    <source>
        <dbReference type="Proteomes" id="UP000562027"/>
    </source>
</evidence>
<accession>A0A840L0I9</accession>
<comment type="caution">
    <text evidence="8">The sequence shown here is derived from an EMBL/GenBank/DDBJ whole genome shotgun (WGS) entry which is preliminary data.</text>
</comment>
<reference evidence="8 9" key="1">
    <citation type="submission" date="2020-08" db="EMBL/GenBank/DDBJ databases">
        <title>Functional genomics of gut bacteria from endangered species of beetles.</title>
        <authorList>
            <person name="Carlos-Shanley C."/>
        </authorList>
    </citation>
    <scope>NUCLEOTIDE SEQUENCE [LARGE SCALE GENOMIC DNA]</scope>
    <source>
        <strain evidence="8 9">S00239</strain>
    </source>
</reference>
<dbReference type="AlphaFoldDB" id="A0A840L0I9"/>
<name>A0A840L0I9_9BURK</name>
<protein>
    <submittedName>
        <fullName evidence="8">Putative membrane protein YeaQ/YmgE (Transglycosylase-associated protein family)</fullName>
    </submittedName>
</protein>
<keyword evidence="6 7" id="KW-0472">Membrane</keyword>
<evidence type="ECO:0000256" key="4">
    <source>
        <dbReference type="ARBA" id="ARBA00022692"/>
    </source>
</evidence>